<comment type="caution">
    <text evidence="1">The sequence shown here is derived from an EMBL/GenBank/DDBJ whole genome shotgun (WGS) entry which is preliminary data.</text>
</comment>
<dbReference type="SFLD" id="SFLDG01129">
    <property type="entry name" value="C1.5:_HAD__Beta-PGM__Phosphata"/>
    <property type="match status" value="1"/>
</dbReference>
<dbReference type="NCBIfam" id="TIGR01662">
    <property type="entry name" value="HAD-SF-IIIA"/>
    <property type="match status" value="1"/>
</dbReference>
<name>A0A4R6PYF5_9FIRM</name>
<dbReference type="PANTHER" id="PTHR43434">
    <property type="entry name" value="PHOSPHOGLYCOLATE PHOSPHATASE"/>
    <property type="match status" value="1"/>
</dbReference>
<gene>
    <name evidence="1" type="ORF">EV211_1465</name>
</gene>
<dbReference type="NCBIfam" id="TIGR01549">
    <property type="entry name" value="HAD-SF-IA-v1"/>
    <property type="match status" value="1"/>
</dbReference>
<dbReference type="InterPro" id="IPR036412">
    <property type="entry name" value="HAD-like_sf"/>
</dbReference>
<dbReference type="GO" id="GO:0008967">
    <property type="term" value="F:phosphoglycolate phosphatase activity"/>
    <property type="evidence" value="ECO:0007669"/>
    <property type="project" value="TreeGrafter"/>
</dbReference>
<protein>
    <submittedName>
        <fullName evidence="1">Pyrophosphatase PpaX</fullName>
    </submittedName>
</protein>
<dbReference type="GO" id="GO:0006281">
    <property type="term" value="P:DNA repair"/>
    <property type="evidence" value="ECO:0007669"/>
    <property type="project" value="TreeGrafter"/>
</dbReference>
<organism evidence="1 2">
    <name type="scientific">Aminicella lysinilytica</name>
    <dbReference type="NCBI Taxonomy" id="433323"/>
    <lineage>
        <taxon>Bacteria</taxon>
        <taxon>Bacillati</taxon>
        <taxon>Bacillota</taxon>
        <taxon>Clostridia</taxon>
        <taxon>Peptostreptococcales</taxon>
        <taxon>Anaerovoracaceae</taxon>
        <taxon>Aminicella</taxon>
    </lineage>
</organism>
<dbReference type="InterPro" id="IPR023198">
    <property type="entry name" value="PGP-like_dom2"/>
</dbReference>
<dbReference type="InterPro" id="IPR023214">
    <property type="entry name" value="HAD_sf"/>
</dbReference>
<dbReference type="SUPFAM" id="SSF56784">
    <property type="entry name" value="HAD-like"/>
    <property type="match status" value="1"/>
</dbReference>
<dbReference type="PRINTS" id="PR00413">
    <property type="entry name" value="HADHALOGNASE"/>
</dbReference>
<dbReference type="AlphaFoldDB" id="A0A4R6PYF5"/>
<dbReference type="GO" id="GO:0005829">
    <property type="term" value="C:cytosol"/>
    <property type="evidence" value="ECO:0007669"/>
    <property type="project" value="TreeGrafter"/>
</dbReference>
<dbReference type="Gene3D" id="3.40.50.1000">
    <property type="entry name" value="HAD superfamily/HAD-like"/>
    <property type="match status" value="1"/>
</dbReference>
<proteinExistence type="predicted"/>
<dbReference type="Pfam" id="PF13419">
    <property type="entry name" value="HAD_2"/>
    <property type="match status" value="1"/>
</dbReference>
<dbReference type="Gene3D" id="1.10.150.240">
    <property type="entry name" value="Putative phosphatase, domain 2"/>
    <property type="match status" value="1"/>
</dbReference>
<dbReference type="NCBIfam" id="TIGR01509">
    <property type="entry name" value="HAD-SF-IA-v3"/>
    <property type="match status" value="1"/>
</dbReference>
<keyword evidence="2" id="KW-1185">Reference proteome</keyword>
<accession>A0A4R6PYF5</accession>
<dbReference type="SFLD" id="SFLDS00003">
    <property type="entry name" value="Haloacid_Dehalogenase"/>
    <property type="match status" value="1"/>
</dbReference>
<dbReference type="Proteomes" id="UP000295500">
    <property type="component" value="Unassembled WGS sequence"/>
</dbReference>
<dbReference type="RefSeq" id="WP_133529194.1">
    <property type="nucleotide sequence ID" value="NZ_SNXO01000046.1"/>
</dbReference>
<dbReference type="InterPro" id="IPR006549">
    <property type="entry name" value="HAD-SF_hydro_IIIA"/>
</dbReference>
<dbReference type="InterPro" id="IPR006439">
    <property type="entry name" value="HAD-SF_hydro_IA"/>
</dbReference>
<dbReference type="InterPro" id="IPR050155">
    <property type="entry name" value="HAD-like_hydrolase_sf"/>
</dbReference>
<dbReference type="EMBL" id="SNXO01000046">
    <property type="protein sequence ID" value="TDP49809.1"/>
    <property type="molecule type" value="Genomic_DNA"/>
</dbReference>
<dbReference type="OrthoDB" id="9807630at2"/>
<reference evidence="1 2" key="1">
    <citation type="submission" date="2019-03" db="EMBL/GenBank/DDBJ databases">
        <title>Genomic Encyclopedia of Type Strains, Phase IV (KMG-IV): sequencing the most valuable type-strain genomes for metagenomic binning, comparative biology and taxonomic classification.</title>
        <authorList>
            <person name="Goeker M."/>
        </authorList>
    </citation>
    <scope>NUCLEOTIDE SEQUENCE [LARGE SCALE GENOMIC DNA]</scope>
    <source>
        <strain evidence="1 2">DSM 28287</strain>
    </source>
</reference>
<dbReference type="InterPro" id="IPR041492">
    <property type="entry name" value="HAD_2"/>
</dbReference>
<dbReference type="PANTHER" id="PTHR43434:SF1">
    <property type="entry name" value="PHOSPHOGLYCOLATE PHOSPHATASE"/>
    <property type="match status" value="1"/>
</dbReference>
<evidence type="ECO:0000313" key="2">
    <source>
        <dbReference type="Proteomes" id="UP000295500"/>
    </source>
</evidence>
<dbReference type="SFLD" id="SFLDG01135">
    <property type="entry name" value="C1.5.6:_HAD__Beta-PGM__Phospha"/>
    <property type="match status" value="1"/>
</dbReference>
<sequence>MTVKAVLFDFDGTVADTNQLVIDSWQHTYETLNGEKHPVEKIVKTFGEPLRESMEKAFPDHDTDHVVDIYRDYQLNHDDRDLFMFPGIRDLLAGLRNKGYKVAIVTSRTKDTTLRGLAHFGIEGYIDSLVTCNDTTKHKPDPEPALIGLRQLDVKADEALFVGDTMFDIRCAHNAGVKAVLVDWSLSVDEDDRQGPDRPEYVIKEADDLYEVLKSC</sequence>
<evidence type="ECO:0000313" key="1">
    <source>
        <dbReference type="EMBL" id="TDP49809.1"/>
    </source>
</evidence>